<feature type="binding site" evidence="9">
    <location>
        <position position="90"/>
    </location>
    <ligand>
        <name>Zn(2+)</name>
        <dbReference type="ChEBI" id="CHEBI:29105"/>
        <note>catalytic</note>
    </ligand>
</feature>
<reference evidence="10" key="2">
    <citation type="submission" date="2020-09" db="EMBL/GenBank/DDBJ databases">
        <authorList>
            <person name="Sun Q."/>
            <person name="Zhou Y."/>
        </authorList>
    </citation>
    <scope>NUCLEOTIDE SEQUENCE</scope>
    <source>
        <strain evidence="10">CGMCC 1.12924</strain>
    </source>
</reference>
<dbReference type="PANTHER" id="PTHR43126:SF1">
    <property type="entry name" value="D-ALANYL-D-ALANINE DIPEPTIDASE"/>
    <property type="match status" value="1"/>
</dbReference>
<feature type="site" description="Transition state stabilizer" evidence="9">
    <location>
        <position position="56"/>
    </location>
</feature>
<feature type="binding site" evidence="9">
    <location>
        <position position="150"/>
    </location>
    <ligand>
        <name>Zn(2+)</name>
        <dbReference type="ChEBI" id="CHEBI:29105"/>
        <note>catalytic</note>
    </ligand>
</feature>
<evidence type="ECO:0000256" key="5">
    <source>
        <dbReference type="ARBA" id="ARBA00022833"/>
    </source>
</evidence>
<accession>A0A8J2Y9T9</accession>
<dbReference type="GO" id="GO:0008270">
    <property type="term" value="F:zinc ion binding"/>
    <property type="evidence" value="ECO:0007669"/>
    <property type="project" value="UniProtKB-UniRule"/>
</dbReference>
<dbReference type="SUPFAM" id="SSF55166">
    <property type="entry name" value="Hedgehog/DD-peptidase"/>
    <property type="match status" value="1"/>
</dbReference>
<evidence type="ECO:0000256" key="2">
    <source>
        <dbReference type="ARBA" id="ARBA00022670"/>
    </source>
</evidence>
<comment type="caution">
    <text evidence="10">The sequence shown here is derived from an EMBL/GenBank/DDBJ whole genome shotgun (WGS) entry which is preliminary data.</text>
</comment>
<name>A0A8J2Y9T9_9FLAO</name>
<evidence type="ECO:0000313" key="11">
    <source>
        <dbReference type="Proteomes" id="UP000652231"/>
    </source>
</evidence>
<dbReference type="Proteomes" id="UP000652231">
    <property type="component" value="Unassembled WGS sequence"/>
</dbReference>
<dbReference type="HAMAP" id="MF_01924">
    <property type="entry name" value="A_A_dipeptidase"/>
    <property type="match status" value="1"/>
</dbReference>
<keyword evidence="4 9" id="KW-0378">Hydrolase</keyword>
<dbReference type="EC" id="3.4.13.22" evidence="9"/>
<evidence type="ECO:0000256" key="7">
    <source>
        <dbReference type="ARBA" id="ARBA00023049"/>
    </source>
</evidence>
<dbReference type="GO" id="GO:0071555">
    <property type="term" value="P:cell wall organization"/>
    <property type="evidence" value="ECO:0007669"/>
    <property type="project" value="UniProtKB-KW"/>
</dbReference>
<evidence type="ECO:0000256" key="6">
    <source>
        <dbReference type="ARBA" id="ARBA00022997"/>
    </source>
</evidence>
<dbReference type="PANTHER" id="PTHR43126">
    <property type="entry name" value="D-ALANYL-D-ALANINE DIPEPTIDASE"/>
    <property type="match status" value="1"/>
</dbReference>
<keyword evidence="7 9" id="KW-0482">Metalloprotease</keyword>
<evidence type="ECO:0000256" key="3">
    <source>
        <dbReference type="ARBA" id="ARBA00022723"/>
    </source>
</evidence>
<keyword evidence="6 9" id="KW-0224">Dipeptidase</keyword>
<evidence type="ECO:0000313" key="10">
    <source>
        <dbReference type="EMBL" id="GGD94073.1"/>
    </source>
</evidence>
<evidence type="ECO:0000256" key="1">
    <source>
        <dbReference type="ARBA" id="ARBA00001362"/>
    </source>
</evidence>
<comment type="catalytic activity">
    <reaction evidence="1 9">
        <text>D-alanyl-D-alanine + H2O = 2 D-alanine</text>
        <dbReference type="Rhea" id="RHEA:20661"/>
        <dbReference type="ChEBI" id="CHEBI:15377"/>
        <dbReference type="ChEBI" id="CHEBI:57416"/>
        <dbReference type="ChEBI" id="CHEBI:57822"/>
        <dbReference type="EC" id="3.4.13.22"/>
    </reaction>
</comment>
<dbReference type="GO" id="GO:0160237">
    <property type="term" value="F:D-Ala-D-Ala dipeptidase activity"/>
    <property type="evidence" value="ECO:0007669"/>
    <property type="project" value="UniProtKB-EC"/>
</dbReference>
<dbReference type="CDD" id="cd14840">
    <property type="entry name" value="D-Ala-D-Ala_dipeptidase_Aad"/>
    <property type="match status" value="1"/>
</dbReference>
<feature type="active site" description="Proton donor/acceptor" evidence="9">
    <location>
        <position position="147"/>
    </location>
</feature>
<dbReference type="PIRSF" id="PIRSF026671">
    <property type="entry name" value="AA_dipeptidase"/>
    <property type="match status" value="1"/>
</dbReference>
<organism evidence="10 11">
    <name type="scientific">Planktosalinus lacus</name>
    <dbReference type="NCBI Taxonomy" id="1526573"/>
    <lineage>
        <taxon>Bacteria</taxon>
        <taxon>Pseudomonadati</taxon>
        <taxon>Bacteroidota</taxon>
        <taxon>Flavobacteriia</taxon>
        <taxon>Flavobacteriales</taxon>
        <taxon>Flavobacteriaceae</taxon>
        <taxon>Planktosalinus</taxon>
    </lineage>
</organism>
<dbReference type="Gene3D" id="3.30.1380.10">
    <property type="match status" value="1"/>
</dbReference>
<dbReference type="InterPro" id="IPR000755">
    <property type="entry name" value="A_A_dipeptidase"/>
</dbReference>
<dbReference type="EMBL" id="BMGK01000006">
    <property type="protein sequence ID" value="GGD94073.1"/>
    <property type="molecule type" value="Genomic_DNA"/>
</dbReference>
<keyword evidence="3 9" id="KW-0479">Metal-binding</keyword>
<sequence>MFYLDIRYATANNFLKEPLYDCAKCLLLPEVAEAVINASYYFCDRGYALKFFDCYRPLSVQKQMWEKVPNPIYVADPAVGSVHNRGAAVDVTLATLEGEPVAMGTDYDFFGKAAHIDNFNLPEEVLANRKVLQEGMLYFSFATIQSEWWHFNYKNKSGAPVMDAPLSCK</sequence>
<keyword evidence="5 9" id="KW-0862">Zinc</keyword>
<dbReference type="AlphaFoldDB" id="A0A8J2Y9T9"/>
<comment type="cofactor">
    <cofactor evidence="9">
        <name>Zn(2+)</name>
        <dbReference type="ChEBI" id="CHEBI:29105"/>
    </cofactor>
    <text evidence="9">Binds 1 zinc ion per subunit.</text>
</comment>
<dbReference type="Pfam" id="PF01427">
    <property type="entry name" value="Peptidase_M15"/>
    <property type="match status" value="1"/>
</dbReference>
<comment type="similarity">
    <text evidence="9">Belongs to the peptidase M15D family.</text>
</comment>
<keyword evidence="11" id="KW-1185">Reference proteome</keyword>
<evidence type="ECO:0000256" key="4">
    <source>
        <dbReference type="ARBA" id="ARBA00022801"/>
    </source>
</evidence>
<proteinExistence type="inferred from homology"/>
<reference evidence="10" key="1">
    <citation type="journal article" date="2014" name="Int. J. Syst. Evol. Microbiol.">
        <title>Complete genome sequence of Corynebacterium casei LMG S-19264T (=DSM 44701T), isolated from a smear-ripened cheese.</title>
        <authorList>
            <consortium name="US DOE Joint Genome Institute (JGI-PGF)"/>
            <person name="Walter F."/>
            <person name="Albersmeier A."/>
            <person name="Kalinowski J."/>
            <person name="Ruckert C."/>
        </authorList>
    </citation>
    <scope>NUCLEOTIDE SEQUENCE</scope>
    <source>
        <strain evidence="10">CGMCC 1.12924</strain>
    </source>
</reference>
<feature type="binding site" evidence="9">
    <location>
        <position position="83"/>
    </location>
    <ligand>
        <name>Zn(2+)</name>
        <dbReference type="ChEBI" id="CHEBI:29105"/>
        <note>catalytic</note>
    </ligand>
</feature>
<evidence type="ECO:0000256" key="8">
    <source>
        <dbReference type="ARBA" id="ARBA00023316"/>
    </source>
</evidence>
<gene>
    <name evidence="10" type="ORF">GCM10011312_17260</name>
</gene>
<evidence type="ECO:0000256" key="9">
    <source>
        <dbReference type="HAMAP-Rule" id="MF_01924"/>
    </source>
</evidence>
<dbReference type="GO" id="GO:0008237">
    <property type="term" value="F:metallopeptidase activity"/>
    <property type="evidence" value="ECO:0007669"/>
    <property type="project" value="UniProtKB-KW"/>
</dbReference>
<comment type="function">
    <text evidence="9">Catalyzes hydrolysis of the D-alanyl-D-alanine dipeptide.</text>
</comment>
<dbReference type="GO" id="GO:0006508">
    <property type="term" value="P:proteolysis"/>
    <property type="evidence" value="ECO:0007669"/>
    <property type="project" value="UniProtKB-KW"/>
</dbReference>
<dbReference type="InterPro" id="IPR009045">
    <property type="entry name" value="Zn_M74/Hedgehog-like"/>
</dbReference>
<protein>
    <recommendedName>
        <fullName evidence="9">D-alanyl-D-alanine dipeptidase</fullName>
        <shortName evidence="9">D-Ala-D-Ala dipeptidase</shortName>
        <ecNumber evidence="9">3.4.13.22</ecNumber>
    </recommendedName>
</protein>
<keyword evidence="8" id="KW-0961">Cell wall biogenesis/degradation</keyword>
<keyword evidence="2 9" id="KW-0645">Protease</keyword>